<keyword evidence="1" id="KW-1133">Transmembrane helix</keyword>
<reference evidence="3" key="1">
    <citation type="submission" date="2020-11" db="EMBL/GenBank/DDBJ databases">
        <title>Azospira restricta DSM 18626 genome sequence.</title>
        <authorList>
            <person name="Moe W.M."/>
        </authorList>
    </citation>
    <scope>NUCLEOTIDE SEQUENCE</scope>
    <source>
        <strain evidence="3">DSM 18626</strain>
    </source>
</reference>
<dbReference type="Pfam" id="PF13472">
    <property type="entry name" value="Lipase_GDSL_2"/>
    <property type="match status" value="1"/>
</dbReference>
<dbReference type="InterPro" id="IPR013830">
    <property type="entry name" value="SGNH_hydro"/>
</dbReference>
<dbReference type="Proteomes" id="UP000663444">
    <property type="component" value="Chromosome"/>
</dbReference>
<dbReference type="InterPro" id="IPR036514">
    <property type="entry name" value="SGNH_hydro_sf"/>
</dbReference>
<organism evidence="3 4">
    <name type="scientific">Azospira restricta</name>
    <dbReference type="NCBI Taxonomy" id="404405"/>
    <lineage>
        <taxon>Bacteria</taxon>
        <taxon>Pseudomonadati</taxon>
        <taxon>Pseudomonadota</taxon>
        <taxon>Betaproteobacteria</taxon>
        <taxon>Rhodocyclales</taxon>
        <taxon>Rhodocyclaceae</taxon>
        <taxon>Azospira</taxon>
    </lineage>
</organism>
<proteinExistence type="predicted"/>
<evidence type="ECO:0000313" key="4">
    <source>
        <dbReference type="Proteomes" id="UP000663444"/>
    </source>
</evidence>
<gene>
    <name evidence="3" type="ORF">IWH25_14375</name>
</gene>
<dbReference type="CDD" id="cd01822">
    <property type="entry name" value="Lysophospholipase_L1_like"/>
    <property type="match status" value="1"/>
</dbReference>
<keyword evidence="1" id="KW-0472">Membrane</keyword>
<dbReference type="PROSITE" id="PS01098">
    <property type="entry name" value="LIPASE_GDSL_SER"/>
    <property type="match status" value="1"/>
</dbReference>
<dbReference type="EMBL" id="CP064781">
    <property type="protein sequence ID" value="QRJ62932.1"/>
    <property type="molecule type" value="Genomic_DNA"/>
</dbReference>
<feature type="transmembrane region" description="Helical" evidence="1">
    <location>
        <begin position="51"/>
        <end position="74"/>
    </location>
</feature>
<dbReference type="InterPro" id="IPR051532">
    <property type="entry name" value="Ester_Hydrolysis_Enzymes"/>
</dbReference>
<dbReference type="Gene3D" id="3.40.50.1110">
    <property type="entry name" value="SGNH hydrolase"/>
    <property type="match status" value="1"/>
</dbReference>
<dbReference type="SUPFAM" id="SSF52266">
    <property type="entry name" value="SGNH hydrolase"/>
    <property type="match status" value="1"/>
</dbReference>
<accession>A0A974SMZ1</accession>
<dbReference type="GO" id="GO:0004622">
    <property type="term" value="F:phosphatidylcholine lysophospholipase activity"/>
    <property type="evidence" value="ECO:0007669"/>
    <property type="project" value="TreeGrafter"/>
</dbReference>
<dbReference type="KEGG" id="ares:IWH25_14375"/>
<evidence type="ECO:0000259" key="2">
    <source>
        <dbReference type="Pfam" id="PF13472"/>
    </source>
</evidence>
<evidence type="ECO:0000313" key="3">
    <source>
        <dbReference type="EMBL" id="QRJ62932.1"/>
    </source>
</evidence>
<evidence type="ECO:0000256" key="1">
    <source>
        <dbReference type="SAM" id="Phobius"/>
    </source>
</evidence>
<dbReference type="PANTHER" id="PTHR30383:SF24">
    <property type="entry name" value="THIOESTERASE 1_PROTEASE 1_LYSOPHOSPHOLIPASE L1"/>
    <property type="match status" value="1"/>
</dbReference>
<dbReference type="PANTHER" id="PTHR30383">
    <property type="entry name" value="THIOESTERASE 1/PROTEASE 1/LYSOPHOSPHOLIPASE L1"/>
    <property type="match status" value="1"/>
</dbReference>
<feature type="domain" description="SGNH hydrolase-type esterase" evidence="2">
    <location>
        <begin position="72"/>
        <end position="230"/>
    </location>
</feature>
<dbReference type="InterPro" id="IPR008265">
    <property type="entry name" value="Lipase_GDSL_AS"/>
</dbReference>
<dbReference type="AlphaFoldDB" id="A0A974SMZ1"/>
<sequence>MATVSPGATANEISCRMTSGSPPLSTCLPNPSTLTTSVSAAVSSMRSTLRLLVLFAFVLLAPAAHAARTILVYGDSLSAGFGIRQDAAWPALLQKRLAERRLDYSVVNASISGETTSGGRSRIAEALARHKPAVVVVALGANDGLRGLPLAGMRDNLAGIVAAAKRAKAQVLLVGMRLPPNYGAYADEFAQSFRTLAQREKTPLVPFLLDGIADQPALFQPDALHPTAAAQPRLLDNVWEGLAPLLK</sequence>
<keyword evidence="1" id="KW-0812">Transmembrane</keyword>
<dbReference type="GO" id="GO:0006629">
    <property type="term" value="P:lipid metabolic process"/>
    <property type="evidence" value="ECO:0007669"/>
    <property type="project" value="InterPro"/>
</dbReference>
<protein>
    <submittedName>
        <fullName evidence="3">Arylesterase</fullName>
    </submittedName>
</protein>
<name>A0A974SMZ1_9RHOO</name>
<keyword evidence="4" id="KW-1185">Reference proteome</keyword>